<keyword evidence="3" id="KW-0406">Ion transport</keyword>
<keyword evidence="3" id="KW-0862">Zinc</keyword>
<keyword evidence="2 7" id="KW-0812">Transmembrane</keyword>
<dbReference type="EMBL" id="PTPX01000014">
    <property type="protein sequence ID" value="RAL18510.1"/>
    <property type="molecule type" value="Genomic_DNA"/>
</dbReference>
<dbReference type="SUPFAM" id="SSF161111">
    <property type="entry name" value="Cation efflux protein transmembrane domain-like"/>
    <property type="match status" value="1"/>
</dbReference>
<evidence type="ECO:0000256" key="3">
    <source>
        <dbReference type="ARBA" id="ARBA00022906"/>
    </source>
</evidence>
<feature type="domain" description="Cation efflux protein transmembrane" evidence="8">
    <location>
        <begin position="31"/>
        <end position="212"/>
    </location>
</feature>
<feature type="transmembrane region" description="Helical" evidence="7">
    <location>
        <begin position="90"/>
        <end position="108"/>
    </location>
</feature>
<keyword evidence="3" id="KW-0813">Transport</keyword>
<protein>
    <submittedName>
        <fullName evidence="9">Cation transporter</fullName>
    </submittedName>
</protein>
<keyword evidence="3" id="KW-0864">Zinc transport</keyword>
<dbReference type="AlphaFoldDB" id="A0A328C062"/>
<dbReference type="PANTHER" id="PTHR11562:SF17">
    <property type="entry name" value="RE54080P-RELATED"/>
    <property type="match status" value="1"/>
</dbReference>
<comment type="subcellular location">
    <subcellularLocation>
        <location evidence="1">Membrane</location>
        <topology evidence="1">Multi-pass membrane protein</topology>
    </subcellularLocation>
</comment>
<evidence type="ECO:0000256" key="4">
    <source>
        <dbReference type="ARBA" id="ARBA00022989"/>
    </source>
</evidence>
<feature type="transmembrane region" description="Helical" evidence="7">
    <location>
        <begin position="156"/>
        <end position="178"/>
    </location>
</feature>
<dbReference type="RefSeq" id="WP_111750192.1">
    <property type="nucleotide sequence ID" value="NZ_PTPX01000014.1"/>
</dbReference>
<keyword evidence="4 7" id="KW-1133">Transmembrane helix</keyword>
<evidence type="ECO:0000256" key="2">
    <source>
        <dbReference type="ARBA" id="ARBA00022692"/>
    </source>
</evidence>
<dbReference type="GO" id="GO:0005886">
    <property type="term" value="C:plasma membrane"/>
    <property type="evidence" value="ECO:0007669"/>
    <property type="project" value="TreeGrafter"/>
</dbReference>
<sequence length="214" mass="23731">MHTHSHTHSHSTSCSHSEHHHSHIPQDRRILLFSFALISLFMLVEFVGGYLFNSLALMADAGHMANDSLSLGLAVLALWIADKKPKLSQWLAVLNGSSLLVIAGYIIWESVERLHTPQSMQALPMIWVATLGLAVNLIVARLMLKADHDNLNVRSAYLHVMADLLGSVVAIISGLTAYWLNWQWVDPMASLLLSLVILRSGWQVTQNAIKSLKS</sequence>
<organism evidence="9 10">
    <name type="scientific">Glaesserella australis</name>
    <dbReference type="NCBI Taxonomy" id="2094024"/>
    <lineage>
        <taxon>Bacteria</taxon>
        <taxon>Pseudomonadati</taxon>
        <taxon>Pseudomonadota</taxon>
        <taxon>Gammaproteobacteria</taxon>
        <taxon>Pasteurellales</taxon>
        <taxon>Pasteurellaceae</taxon>
        <taxon>Glaesserella</taxon>
    </lineage>
</organism>
<dbReference type="GO" id="GO:0005385">
    <property type="term" value="F:zinc ion transmembrane transporter activity"/>
    <property type="evidence" value="ECO:0007669"/>
    <property type="project" value="TreeGrafter"/>
</dbReference>
<dbReference type="OrthoDB" id="9809646at2"/>
<evidence type="ECO:0000256" key="5">
    <source>
        <dbReference type="ARBA" id="ARBA00023136"/>
    </source>
</evidence>
<comment type="caution">
    <text evidence="9">The sequence shown here is derived from an EMBL/GenBank/DDBJ whole genome shotgun (WGS) entry which is preliminary data.</text>
</comment>
<keyword evidence="10" id="KW-1185">Reference proteome</keyword>
<feature type="transmembrane region" description="Helical" evidence="7">
    <location>
        <begin position="30"/>
        <end position="52"/>
    </location>
</feature>
<gene>
    <name evidence="9" type="ORF">C5N92_07290</name>
</gene>
<dbReference type="PANTHER" id="PTHR11562">
    <property type="entry name" value="CATION EFFLUX PROTEIN/ ZINC TRANSPORTER"/>
    <property type="match status" value="1"/>
</dbReference>
<evidence type="ECO:0000259" key="8">
    <source>
        <dbReference type="Pfam" id="PF01545"/>
    </source>
</evidence>
<dbReference type="Pfam" id="PF01545">
    <property type="entry name" value="Cation_efflux"/>
    <property type="match status" value="1"/>
</dbReference>
<dbReference type="Gene3D" id="1.20.1510.10">
    <property type="entry name" value="Cation efflux protein transmembrane domain"/>
    <property type="match status" value="1"/>
</dbReference>
<dbReference type="NCBIfam" id="TIGR01297">
    <property type="entry name" value="CDF"/>
    <property type="match status" value="1"/>
</dbReference>
<evidence type="ECO:0000256" key="6">
    <source>
        <dbReference type="SAM" id="MobiDB-lite"/>
    </source>
</evidence>
<accession>A0A328C062</accession>
<evidence type="ECO:0000256" key="1">
    <source>
        <dbReference type="ARBA" id="ARBA00004141"/>
    </source>
</evidence>
<name>A0A328C062_9PAST</name>
<dbReference type="InterPro" id="IPR050681">
    <property type="entry name" value="CDF/SLC30A"/>
</dbReference>
<dbReference type="InterPro" id="IPR058533">
    <property type="entry name" value="Cation_efflux_TM"/>
</dbReference>
<feature type="region of interest" description="Disordered" evidence="6">
    <location>
        <begin position="1"/>
        <end position="20"/>
    </location>
</feature>
<reference evidence="10" key="1">
    <citation type="submission" date="2018-02" db="EMBL/GenBank/DDBJ databases">
        <title>Glaesserella australis sp. nov., isolated from the lungs of pigs.</title>
        <authorList>
            <person name="Turni C."/>
            <person name="Christensen H."/>
        </authorList>
    </citation>
    <scope>NUCLEOTIDE SEQUENCE [LARGE SCALE GENOMIC DNA]</scope>
    <source>
        <strain evidence="10">HS4635</strain>
    </source>
</reference>
<evidence type="ECO:0000313" key="10">
    <source>
        <dbReference type="Proteomes" id="UP000248689"/>
    </source>
</evidence>
<feature type="transmembrane region" description="Helical" evidence="7">
    <location>
        <begin position="64"/>
        <end position="81"/>
    </location>
</feature>
<keyword evidence="5 7" id="KW-0472">Membrane</keyword>
<proteinExistence type="predicted"/>
<dbReference type="InterPro" id="IPR027469">
    <property type="entry name" value="Cation_efflux_TMD_sf"/>
</dbReference>
<dbReference type="InterPro" id="IPR002524">
    <property type="entry name" value="Cation_efflux"/>
</dbReference>
<dbReference type="Proteomes" id="UP000248689">
    <property type="component" value="Unassembled WGS sequence"/>
</dbReference>
<evidence type="ECO:0000256" key="7">
    <source>
        <dbReference type="SAM" id="Phobius"/>
    </source>
</evidence>
<evidence type="ECO:0000313" key="9">
    <source>
        <dbReference type="EMBL" id="RAL18510.1"/>
    </source>
</evidence>
<feature type="transmembrane region" description="Helical" evidence="7">
    <location>
        <begin position="120"/>
        <end position="144"/>
    </location>
</feature>